<comment type="caution">
    <text evidence="2">The sequence shown here is derived from an EMBL/GenBank/DDBJ whole genome shotgun (WGS) entry which is preliminary data.</text>
</comment>
<name>A0ABP9CJQ8_9ACTN</name>
<keyword evidence="3" id="KW-1185">Reference proteome</keyword>
<evidence type="ECO:0008006" key="4">
    <source>
        <dbReference type="Google" id="ProtNLM"/>
    </source>
</evidence>
<proteinExistence type="predicted"/>
<protein>
    <recommendedName>
        <fullName evidence="4">Integral membrane protein</fullName>
    </recommendedName>
</protein>
<feature type="transmembrane region" description="Helical" evidence="1">
    <location>
        <begin position="44"/>
        <end position="63"/>
    </location>
</feature>
<dbReference type="EMBL" id="BAABKQ010000001">
    <property type="protein sequence ID" value="GAA4812287.1"/>
    <property type="molecule type" value="Genomic_DNA"/>
</dbReference>
<accession>A0ABP9CJQ8</accession>
<keyword evidence="1" id="KW-1133">Transmembrane helix</keyword>
<evidence type="ECO:0000256" key="1">
    <source>
        <dbReference type="SAM" id="Phobius"/>
    </source>
</evidence>
<feature type="transmembrane region" description="Helical" evidence="1">
    <location>
        <begin position="75"/>
        <end position="93"/>
    </location>
</feature>
<feature type="transmembrane region" description="Helical" evidence="1">
    <location>
        <begin position="12"/>
        <end position="37"/>
    </location>
</feature>
<keyword evidence="1" id="KW-0812">Transmembrane</keyword>
<keyword evidence="1" id="KW-0472">Membrane</keyword>
<evidence type="ECO:0000313" key="2">
    <source>
        <dbReference type="EMBL" id="GAA4812287.1"/>
    </source>
</evidence>
<organism evidence="2 3">
    <name type="scientific">Tomitella cavernea</name>
    <dbReference type="NCBI Taxonomy" id="1387982"/>
    <lineage>
        <taxon>Bacteria</taxon>
        <taxon>Bacillati</taxon>
        <taxon>Actinomycetota</taxon>
        <taxon>Actinomycetes</taxon>
        <taxon>Mycobacteriales</taxon>
        <taxon>Tomitella</taxon>
    </lineage>
</organism>
<sequence>MGLISVFFLPLWVGSIPVPVVILGAAFANLGLVMLAARCTGQTVVIAAPLIGWLVVYLLAAAGGPGGDGVLPSDWRALLLLFIGLVPAGIHLANRALARSFARGSAHR</sequence>
<gene>
    <name evidence="2" type="ORF">GCM10023353_16310</name>
</gene>
<reference evidence="3" key="1">
    <citation type="journal article" date="2019" name="Int. J. Syst. Evol. Microbiol.">
        <title>The Global Catalogue of Microorganisms (GCM) 10K type strain sequencing project: providing services to taxonomists for standard genome sequencing and annotation.</title>
        <authorList>
            <consortium name="The Broad Institute Genomics Platform"/>
            <consortium name="The Broad Institute Genome Sequencing Center for Infectious Disease"/>
            <person name="Wu L."/>
            <person name="Ma J."/>
        </authorList>
    </citation>
    <scope>NUCLEOTIDE SEQUENCE [LARGE SCALE GENOMIC DNA]</scope>
    <source>
        <strain evidence="3">JCM 18542</strain>
    </source>
</reference>
<evidence type="ECO:0000313" key="3">
    <source>
        <dbReference type="Proteomes" id="UP001500839"/>
    </source>
</evidence>
<dbReference type="Proteomes" id="UP001500839">
    <property type="component" value="Unassembled WGS sequence"/>
</dbReference>